<gene>
    <name evidence="2" type="ORF">C1645_839218</name>
</gene>
<feature type="transmembrane region" description="Helical" evidence="1">
    <location>
        <begin position="153"/>
        <end position="175"/>
    </location>
</feature>
<feature type="transmembrane region" description="Helical" evidence="1">
    <location>
        <begin position="278"/>
        <end position="302"/>
    </location>
</feature>
<comment type="caution">
    <text evidence="2">The sequence shown here is derived from an EMBL/GenBank/DDBJ whole genome shotgun (WGS) entry which is preliminary data.</text>
</comment>
<keyword evidence="1" id="KW-1133">Transmembrane helix</keyword>
<evidence type="ECO:0000313" key="2">
    <source>
        <dbReference type="EMBL" id="RIA80153.1"/>
    </source>
</evidence>
<evidence type="ECO:0008006" key="4">
    <source>
        <dbReference type="Google" id="ProtNLM"/>
    </source>
</evidence>
<feature type="transmembrane region" description="Helical" evidence="1">
    <location>
        <begin position="66"/>
        <end position="87"/>
    </location>
</feature>
<dbReference type="OrthoDB" id="2371955at2759"/>
<organism evidence="2 3">
    <name type="scientific">Glomus cerebriforme</name>
    <dbReference type="NCBI Taxonomy" id="658196"/>
    <lineage>
        <taxon>Eukaryota</taxon>
        <taxon>Fungi</taxon>
        <taxon>Fungi incertae sedis</taxon>
        <taxon>Mucoromycota</taxon>
        <taxon>Glomeromycotina</taxon>
        <taxon>Glomeromycetes</taxon>
        <taxon>Glomerales</taxon>
        <taxon>Glomeraceae</taxon>
        <taxon>Glomus</taxon>
    </lineage>
</organism>
<feature type="transmembrane region" description="Helical" evidence="1">
    <location>
        <begin position="35"/>
        <end position="54"/>
    </location>
</feature>
<protein>
    <recommendedName>
        <fullName evidence="4">G-protein coupled receptors family 1 profile domain-containing protein</fullName>
    </recommendedName>
</protein>
<name>A0A397S150_9GLOM</name>
<keyword evidence="1" id="KW-0812">Transmembrane</keyword>
<dbReference type="Proteomes" id="UP000265703">
    <property type="component" value="Unassembled WGS sequence"/>
</dbReference>
<dbReference type="AlphaFoldDB" id="A0A397S150"/>
<keyword evidence="1" id="KW-0472">Membrane</keyword>
<keyword evidence="3" id="KW-1185">Reference proteome</keyword>
<sequence length="355" mass="40551">MTDNTKNLPECEWGYSITNCNYDLTLQAFYICSDVLYIIAMIGATALLIFRIIVRKGHIWENRCFAPLEGYLLGISIFSAARAFTNIVQQIDLFSNNPIIREMIYDLSWFLGDLTIATYLAGVFRMLPRMTFYKFSNENSHTIILLKGSQITIIYWTFFIIHIIYSQTFAILTGIARIKIPPHSPSKLLCVAFGFHWAGYGLVHLCFVFAATYYGKRLVEFTKNSFTLAGINDFNSTSSNSIVSINNIIGSNQSIDTNRGNRLLTNLRINQNIRKMRILNYSCIYTFLWHSVSLFTVSFLHYGLFNQPIASKSFFFLTNITIPLCLLIALVGILQAEIYPGTYEFVDFYAMNSLS</sequence>
<feature type="transmembrane region" description="Helical" evidence="1">
    <location>
        <begin position="107"/>
        <end position="127"/>
    </location>
</feature>
<accession>A0A397S150</accession>
<evidence type="ECO:0000256" key="1">
    <source>
        <dbReference type="SAM" id="Phobius"/>
    </source>
</evidence>
<reference evidence="2 3" key="1">
    <citation type="submission" date="2018-06" db="EMBL/GenBank/DDBJ databases">
        <title>Comparative genomics reveals the genomic features of Rhizophagus irregularis, R. cerebriforme, R. diaphanum and Gigaspora rosea, and their symbiotic lifestyle signature.</title>
        <authorList>
            <person name="Morin E."/>
            <person name="San Clemente H."/>
            <person name="Chen E.C.H."/>
            <person name="De La Providencia I."/>
            <person name="Hainaut M."/>
            <person name="Kuo A."/>
            <person name="Kohler A."/>
            <person name="Murat C."/>
            <person name="Tang N."/>
            <person name="Roy S."/>
            <person name="Loubradou J."/>
            <person name="Henrissat B."/>
            <person name="Grigoriev I.V."/>
            <person name="Corradi N."/>
            <person name="Roux C."/>
            <person name="Martin F.M."/>
        </authorList>
    </citation>
    <scope>NUCLEOTIDE SEQUENCE [LARGE SCALE GENOMIC DNA]</scope>
    <source>
        <strain evidence="2 3">DAOM 227022</strain>
    </source>
</reference>
<evidence type="ECO:0000313" key="3">
    <source>
        <dbReference type="Proteomes" id="UP000265703"/>
    </source>
</evidence>
<proteinExistence type="predicted"/>
<dbReference type="EMBL" id="QKYT01001035">
    <property type="protein sequence ID" value="RIA80153.1"/>
    <property type="molecule type" value="Genomic_DNA"/>
</dbReference>
<feature type="transmembrane region" description="Helical" evidence="1">
    <location>
        <begin position="195"/>
        <end position="215"/>
    </location>
</feature>
<feature type="transmembrane region" description="Helical" evidence="1">
    <location>
        <begin position="314"/>
        <end position="334"/>
    </location>
</feature>